<name>A0A2U3DTZ7_PURLI</name>
<comment type="caution">
    <text evidence="2">The sequence shown here is derived from an EMBL/GenBank/DDBJ whole genome shotgun (WGS) entry which is preliminary data.</text>
</comment>
<evidence type="ECO:0000313" key="3">
    <source>
        <dbReference type="Proteomes" id="UP000245956"/>
    </source>
</evidence>
<dbReference type="Proteomes" id="UP000245956">
    <property type="component" value="Unassembled WGS sequence"/>
</dbReference>
<dbReference type="AlphaFoldDB" id="A0A2U3DTZ7"/>
<reference evidence="2 3" key="1">
    <citation type="journal article" date="2016" name="Front. Microbiol.">
        <title>Genome and transcriptome sequences reveal the specific parasitism of the nematophagous Purpureocillium lilacinum 36-1.</title>
        <authorList>
            <person name="Xie J."/>
            <person name="Li S."/>
            <person name="Mo C."/>
            <person name="Xiao X."/>
            <person name="Peng D."/>
            <person name="Wang G."/>
            <person name="Xiao Y."/>
        </authorList>
    </citation>
    <scope>NUCLEOTIDE SEQUENCE [LARGE SCALE GENOMIC DNA]</scope>
    <source>
        <strain evidence="2 3">36-1</strain>
    </source>
</reference>
<sequence length="446" mass="47681">MPTLTVSQHHASSNVRIAADDSLGLYSRASSPVDRLYVHIHPSARSLARSLVVAWTQLLLSPPLASRSSFILATRFLNSTYWHFSPGHGIGSVRKTWETGDGRLEKGKTYAALPRRVPRVPPALVERDEEVGAAVSVGDGEAGIPHLLAGRFCSSRQFAVSRARAGRSIERPRRGSGLGVFNVRRGSEAVSEAISVVQLASGSVMLEGCRELGERGIVDVGDAVRDKVGSLWGLTFQARRLANGGLHKSQRAPGAHRAITEASPGHRLVTACPGHLGFNGPSAAVLGRHSAAAVTPRTIAPIPAECRHSDVQCAAPAQPSIPLCQAFPHPSSFDLPSAGSLASSPKSQPPQSASSLSLPRLLRGLRRFGDRTPICGQRLWCCTIRKRRPASALIGRVSRHDGAQVREGACLRDHFCLTRHAACHAKGNAQVRVQVSEDDEARRDGV</sequence>
<gene>
    <name evidence="2" type="ORF">PCL_06698</name>
</gene>
<dbReference type="EMBL" id="LCWV01000030">
    <property type="protein sequence ID" value="PWI65727.1"/>
    <property type="molecule type" value="Genomic_DNA"/>
</dbReference>
<protein>
    <submittedName>
        <fullName evidence="2">Uncharacterized protein</fullName>
    </submittedName>
</protein>
<feature type="compositionally biased region" description="Low complexity" evidence="1">
    <location>
        <begin position="340"/>
        <end position="356"/>
    </location>
</feature>
<organism evidence="2 3">
    <name type="scientific">Purpureocillium lilacinum</name>
    <name type="common">Paecilomyces lilacinus</name>
    <dbReference type="NCBI Taxonomy" id="33203"/>
    <lineage>
        <taxon>Eukaryota</taxon>
        <taxon>Fungi</taxon>
        <taxon>Dikarya</taxon>
        <taxon>Ascomycota</taxon>
        <taxon>Pezizomycotina</taxon>
        <taxon>Sordariomycetes</taxon>
        <taxon>Hypocreomycetidae</taxon>
        <taxon>Hypocreales</taxon>
        <taxon>Ophiocordycipitaceae</taxon>
        <taxon>Purpureocillium</taxon>
    </lineage>
</organism>
<proteinExistence type="predicted"/>
<feature type="region of interest" description="Disordered" evidence="1">
    <location>
        <begin position="335"/>
        <end position="356"/>
    </location>
</feature>
<evidence type="ECO:0000313" key="2">
    <source>
        <dbReference type="EMBL" id="PWI65727.1"/>
    </source>
</evidence>
<accession>A0A2U3DTZ7</accession>
<evidence type="ECO:0000256" key="1">
    <source>
        <dbReference type="SAM" id="MobiDB-lite"/>
    </source>
</evidence>